<sequence length="111" mass="12838">MVTTTTSLFRSEGPRIWHPNGDQILSKEKRLRFGNQIRSSKVKRLKSGDHPSTSYLFRHQPSDLAARFFDSEVKALKFGVHNSGGVFCPKWNRSEERRMCSNVLARRFLGR</sequence>
<evidence type="ECO:0000313" key="2">
    <source>
        <dbReference type="Proteomes" id="UP001604277"/>
    </source>
</evidence>
<protein>
    <submittedName>
        <fullName evidence="1">Uncharacterized protein</fullName>
    </submittedName>
</protein>
<accession>A0ABD1TPD4</accession>
<dbReference type="Proteomes" id="UP001604277">
    <property type="component" value="Unassembled WGS sequence"/>
</dbReference>
<keyword evidence="2" id="KW-1185">Reference proteome</keyword>
<dbReference type="EMBL" id="JBFOLJ010000008">
    <property type="protein sequence ID" value="KAL2514605.1"/>
    <property type="molecule type" value="Genomic_DNA"/>
</dbReference>
<reference evidence="2" key="1">
    <citation type="submission" date="2024-07" db="EMBL/GenBank/DDBJ databases">
        <title>Two chromosome-level genome assemblies of Korean endemic species Abeliophyllum distichum and Forsythia ovata (Oleaceae).</title>
        <authorList>
            <person name="Jang H."/>
        </authorList>
    </citation>
    <scope>NUCLEOTIDE SEQUENCE [LARGE SCALE GENOMIC DNA]</scope>
</reference>
<dbReference type="AlphaFoldDB" id="A0ABD1TPD4"/>
<evidence type="ECO:0000313" key="1">
    <source>
        <dbReference type="EMBL" id="KAL2514605.1"/>
    </source>
</evidence>
<gene>
    <name evidence="1" type="ORF">Fot_28576</name>
</gene>
<comment type="caution">
    <text evidence="1">The sequence shown here is derived from an EMBL/GenBank/DDBJ whole genome shotgun (WGS) entry which is preliminary data.</text>
</comment>
<name>A0ABD1TPD4_9LAMI</name>
<proteinExistence type="predicted"/>
<organism evidence="1 2">
    <name type="scientific">Forsythia ovata</name>
    <dbReference type="NCBI Taxonomy" id="205694"/>
    <lineage>
        <taxon>Eukaryota</taxon>
        <taxon>Viridiplantae</taxon>
        <taxon>Streptophyta</taxon>
        <taxon>Embryophyta</taxon>
        <taxon>Tracheophyta</taxon>
        <taxon>Spermatophyta</taxon>
        <taxon>Magnoliopsida</taxon>
        <taxon>eudicotyledons</taxon>
        <taxon>Gunneridae</taxon>
        <taxon>Pentapetalae</taxon>
        <taxon>asterids</taxon>
        <taxon>lamiids</taxon>
        <taxon>Lamiales</taxon>
        <taxon>Oleaceae</taxon>
        <taxon>Forsythieae</taxon>
        <taxon>Forsythia</taxon>
    </lineage>
</organism>